<name>C0E8Y4_9FIRM</name>
<proteinExistence type="predicted"/>
<keyword evidence="2" id="KW-1185">Reference proteome</keyword>
<dbReference type="Proteomes" id="UP000003340">
    <property type="component" value="Unassembled WGS sequence"/>
</dbReference>
<organism evidence="1 2">
    <name type="scientific">[Clostridium] methylpentosum DSM 5476</name>
    <dbReference type="NCBI Taxonomy" id="537013"/>
    <lineage>
        <taxon>Bacteria</taxon>
        <taxon>Bacillati</taxon>
        <taxon>Bacillota</taxon>
        <taxon>Clostridia</taxon>
        <taxon>Eubacteriales</taxon>
        <taxon>Oscillospiraceae</taxon>
        <taxon>Oscillospiraceae incertae sedis</taxon>
    </lineage>
</organism>
<dbReference type="STRING" id="537013.CLOSTMETH_00279"/>
<gene>
    <name evidence="1" type="ORF">CLOSTMETH_00279</name>
</gene>
<dbReference type="HOGENOM" id="CLU_2786540_0_0_9"/>
<evidence type="ECO:0000313" key="2">
    <source>
        <dbReference type="Proteomes" id="UP000003340"/>
    </source>
</evidence>
<sequence length="68" mass="7644">MTEKRAAVPGEFLNLAQRINRRGNGKEEAELFIAAVTAGIFEKELLEVFPGVKIIKPEIEMRCKCEPL</sequence>
<accession>C0E8Y4</accession>
<dbReference type="AlphaFoldDB" id="C0E8Y4"/>
<reference evidence="1 2" key="2">
    <citation type="submission" date="2009-02" db="EMBL/GenBank/DDBJ databases">
        <title>Draft genome sequence of Clostridium methylpentosum (DSM 5476).</title>
        <authorList>
            <person name="Sudarsanam P."/>
            <person name="Ley R."/>
            <person name="Guruge J."/>
            <person name="Turnbaugh P.J."/>
            <person name="Mahowald M."/>
            <person name="Liep D."/>
            <person name="Gordon J."/>
        </authorList>
    </citation>
    <scope>NUCLEOTIDE SEQUENCE [LARGE SCALE GENOMIC DNA]</scope>
    <source>
        <strain evidence="1 2">DSM 5476</strain>
    </source>
</reference>
<comment type="caution">
    <text evidence="1">The sequence shown here is derived from an EMBL/GenBank/DDBJ whole genome shotgun (WGS) entry which is preliminary data.</text>
</comment>
<evidence type="ECO:0000313" key="1">
    <source>
        <dbReference type="EMBL" id="EEG32053.1"/>
    </source>
</evidence>
<dbReference type="EMBL" id="ACEC01000012">
    <property type="protein sequence ID" value="EEG32053.1"/>
    <property type="molecule type" value="Genomic_DNA"/>
</dbReference>
<reference evidence="1 2" key="1">
    <citation type="submission" date="2009-01" db="EMBL/GenBank/DDBJ databases">
        <authorList>
            <person name="Fulton L."/>
            <person name="Clifton S."/>
            <person name="Fulton B."/>
            <person name="Xu J."/>
            <person name="Minx P."/>
            <person name="Pepin K.H."/>
            <person name="Johnson M."/>
            <person name="Bhonagiri V."/>
            <person name="Nash W.E."/>
            <person name="Mardis E.R."/>
            <person name="Wilson R.K."/>
        </authorList>
    </citation>
    <scope>NUCLEOTIDE SEQUENCE [LARGE SCALE GENOMIC DNA]</scope>
    <source>
        <strain evidence="1 2">DSM 5476</strain>
    </source>
</reference>
<protein>
    <submittedName>
        <fullName evidence="1">Uncharacterized protein</fullName>
    </submittedName>
</protein>